<evidence type="ECO:0000313" key="3">
    <source>
        <dbReference type="EMBL" id="VFA96997.1"/>
    </source>
</evidence>
<gene>
    <name evidence="3" type="ORF">NCTC10797_00753</name>
</gene>
<dbReference type="AlphaFoldDB" id="A0A4U8W4K7"/>
<evidence type="ECO:0000313" key="4">
    <source>
        <dbReference type="Proteomes" id="UP000290439"/>
    </source>
</evidence>
<dbReference type="InterPro" id="IPR018309">
    <property type="entry name" value="Tscrpt_reg_PadR_C"/>
</dbReference>
<dbReference type="RefSeq" id="WP_130916000.1">
    <property type="nucleotide sequence ID" value="NZ_LR215973.1"/>
</dbReference>
<dbReference type="InterPro" id="IPR036388">
    <property type="entry name" value="WH-like_DNA-bd_sf"/>
</dbReference>
<dbReference type="SUPFAM" id="SSF46785">
    <property type="entry name" value="Winged helix' DNA-binding domain"/>
    <property type="match status" value="1"/>
</dbReference>
<feature type="domain" description="Transcription regulator PadR C-terminal" evidence="2">
    <location>
        <begin position="91"/>
        <end position="170"/>
    </location>
</feature>
<organism evidence="3 4">
    <name type="scientific">Nocardia cyriacigeorgica</name>
    <dbReference type="NCBI Taxonomy" id="135487"/>
    <lineage>
        <taxon>Bacteria</taxon>
        <taxon>Bacillati</taxon>
        <taxon>Actinomycetota</taxon>
        <taxon>Actinomycetes</taxon>
        <taxon>Mycobacteriales</taxon>
        <taxon>Nocardiaceae</taxon>
        <taxon>Nocardia</taxon>
    </lineage>
</organism>
<dbReference type="EMBL" id="LR215973">
    <property type="protein sequence ID" value="VFA96997.1"/>
    <property type="molecule type" value="Genomic_DNA"/>
</dbReference>
<evidence type="ECO:0000259" key="1">
    <source>
        <dbReference type="Pfam" id="PF03551"/>
    </source>
</evidence>
<sequence>MSLRYAVLGLVAELDGASGYDLVRLFEMSLGNVWSATQSQIYSELGKLTDDGLIEVAAVGPRGRKEYAVTEPGRVQLHRWLAETTPKPIGRDEAVMRIFLLGRLGPEAAMRFLDEQAAALEAERADTIELERSIPWGEDDFSFYGHLVLDYGKQFTAFRRDWYRRAREQVEAREKARSIE</sequence>
<dbReference type="PANTHER" id="PTHR43252">
    <property type="entry name" value="TRANSCRIPTIONAL REGULATOR YQJI"/>
    <property type="match status" value="1"/>
</dbReference>
<dbReference type="PANTHER" id="PTHR43252:SF6">
    <property type="entry name" value="NEGATIVE TRANSCRIPTION REGULATOR PADR"/>
    <property type="match status" value="1"/>
</dbReference>
<dbReference type="Gene3D" id="1.10.10.10">
    <property type="entry name" value="Winged helix-like DNA-binding domain superfamily/Winged helix DNA-binding domain"/>
    <property type="match status" value="1"/>
</dbReference>
<dbReference type="InterPro" id="IPR036390">
    <property type="entry name" value="WH_DNA-bd_sf"/>
</dbReference>
<name>A0A4U8W4K7_9NOCA</name>
<feature type="domain" description="Transcription regulator PadR N-terminal" evidence="1">
    <location>
        <begin position="7"/>
        <end position="78"/>
    </location>
</feature>
<dbReference type="Pfam" id="PF03551">
    <property type="entry name" value="PadR"/>
    <property type="match status" value="1"/>
</dbReference>
<dbReference type="InterPro" id="IPR005149">
    <property type="entry name" value="Tscrpt_reg_PadR_N"/>
</dbReference>
<accession>A0A4U8W4K7</accession>
<dbReference type="Proteomes" id="UP000290439">
    <property type="component" value="Chromosome"/>
</dbReference>
<reference evidence="3 4" key="1">
    <citation type="submission" date="2019-02" db="EMBL/GenBank/DDBJ databases">
        <authorList>
            <consortium name="Pathogen Informatics"/>
        </authorList>
    </citation>
    <scope>NUCLEOTIDE SEQUENCE [LARGE SCALE GENOMIC DNA]</scope>
    <source>
        <strain evidence="3 4">3012STDY6756504</strain>
    </source>
</reference>
<protein>
    <submittedName>
        <fullName evidence="3">Transcriptional regulator PadR-like family</fullName>
    </submittedName>
</protein>
<dbReference type="Pfam" id="PF10400">
    <property type="entry name" value="Vir_act_alpha_C"/>
    <property type="match status" value="1"/>
</dbReference>
<proteinExistence type="predicted"/>
<evidence type="ECO:0000259" key="2">
    <source>
        <dbReference type="Pfam" id="PF10400"/>
    </source>
</evidence>